<gene>
    <name evidence="1" type="ORF">ACFFUT_10380</name>
</gene>
<protein>
    <submittedName>
        <fullName evidence="1">Uncharacterized protein</fullName>
    </submittedName>
</protein>
<dbReference type="Proteomes" id="UP001589683">
    <property type="component" value="Unassembled WGS sequence"/>
</dbReference>
<organism evidence="1 2">
    <name type="scientific">Pseudohalocynthiibacter aestuariivivens</name>
    <dbReference type="NCBI Taxonomy" id="1591409"/>
    <lineage>
        <taxon>Bacteria</taxon>
        <taxon>Pseudomonadati</taxon>
        <taxon>Pseudomonadota</taxon>
        <taxon>Alphaproteobacteria</taxon>
        <taxon>Rhodobacterales</taxon>
        <taxon>Paracoccaceae</taxon>
        <taxon>Pseudohalocynthiibacter</taxon>
    </lineage>
</organism>
<accession>A0ABV5JHM5</accession>
<evidence type="ECO:0000313" key="1">
    <source>
        <dbReference type="EMBL" id="MFB9232188.1"/>
    </source>
</evidence>
<proteinExistence type="predicted"/>
<sequence>MPLLMNPEREKQCGSIADMDHQAAFVAQPHRLVEKLVILAFLEIIRRKVTEANNLVAKLILKSLEKGIQNIGNIVVEL</sequence>
<keyword evidence="2" id="KW-1185">Reference proteome</keyword>
<dbReference type="RefSeq" id="WP_213889882.1">
    <property type="nucleotide sequence ID" value="NZ_JAGFNU010000008.1"/>
</dbReference>
<comment type="caution">
    <text evidence="1">The sequence shown here is derived from an EMBL/GenBank/DDBJ whole genome shotgun (WGS) entry which is preliminary data.</text>
</comment>
<name>A0ABV5JHM5_9RHOB</name>
<evidence type="ECO:0000313" key="2">
    <source>
        <dbReference type="Proteomes" id="UP001589683"/>
    </source>
</evidence>
<dbReference type="EMBL" id="JBHMEA010000038">
    <property type="protein sequence ID" value="MFB9232188.1"/>
    <property type="molecule type" value="Genomic_DNA"/>
</dbReference>
<reference evidence="1 2" key="1">
    <citation type="submission" date="2024-09" db="EMBL/GenBank/DDBJ databases">
        <authorList>
            <person name="Sun Q."/>
            <person name="Mori K."/>
        </authorList>
    </citation>
    <scope>NUCLEOTIDE SEQUENCE [LARGE SCALE GENOMIC DNA]</scope>
    <source>
        <strain evidence="1 2">CECT 8726</strain>
    </source>
</reference>